<evidence type="ECO:0000256" key="1">
    <source>
        <dbReference type="SAM" id="Phobius"/>
    </source>
</evidence>
<proteinExistence type="predicted"/>
<reference evidence="2" key="1">
    <citation type="submission" date="2018-05" db="EMBL/GenBank/DDBJ databases">
        <authorList>
            <person name="Lanie J.A."/>
            <person name="Ng W.-L."/>
            <person name="Kazmierczak K.M."/>
            <person name="Andrzejewski T.M."/>
            <person name="Davidsen T.M."/>
            <person name="Wayne K.J."/>
            <person name="Tettelin H."/>
            <person name="Glass J.I."/>
            <person name="Rusch D."/>
            <person name="Podicherti R."/>
            <person name="Tsui H.-C.T."/>
            <person name="Winkler M.E."/>
        </authorList>
    </citation>
    <scope>NUCLEOTIDE SEQUENCE</scope>
</reference>
<keyword evidence="1" id="KW-1133">Transmembrane helix</keyword>
<dbReference type="AlphaFoldDB" id="A0A383A3V7"/>
<evidence type="ECO:0000313" key="2">
    <source>
        <dbReference type="EMBL" id="SVE02259.1"/>
    </source>
</evidence>
<accession>A0A383A3V7</accession>
<keyword evidence="1" id="KW-0812">Transmembrane</keyword>
<protein>
    <submittedName>
        <fullName evidence="2">Uncharacterized protein</fullName>
    </submittedName>
</protein>
<keyword evidence="1" id="KW-0472">Membrane</keyword>
<sequence length="66" mass="7723">VRIRNHYLPRTSTGKKVVLAFVLSIILSQPPVVFMIDEKFQGNWLLGFPFLYSYLTIIYFFQIGIL</sequence>
<name>A0A383A3V7_9ZZZZ</name>
<organism evidence="2">
    <name type="scientific">marine metagenome</name>
    <dbReference type="NCBI Taxonomy" id="408172"/>
    <lineage>
        <taxon>unclassified sequences</taxon>
        <taxon>metagenomes</taxon>
        <taxon>ecological metagenomes</taxon>
    </lineage>
</organism>
<dbReference type="EMBL" id="UINC01188846">
    <property type="protein sequence ID" value="SVE02259.1"/>
    <property type="molecule type" value="Genomic_DNA"/>
</dbReference>
<feature type="non-terminal residue" evidence="2">
    <location>
        <position position="66"/>
    </location>
</feature>
<gene>
    <name evidence="2" type="ORF">METZ01_LOCUS455113</name>
</gene>
<feature type="transmembrane region" description="Helical" evidence="1">
    <location>
        <begin position="45"/>
        <end position="65"/>
    </location>
</feature>
<feature type="non-terminal residue" evidence="2">
    <location>
        <position position="1"/>
    </location>
</feature>